<feature type="compositionally biased region" description="Basic and acidic residues" evidence="1">
    <location>
        <begin position="1"/>
        <end position="18"/>
    </location>
</feature>
<dbReference type="STRING" id="1229780.BN381_50071"/>
<comment type="caution">
    <text evidence="2">The sequence shown here is derived from an EMBL/GenBank/DDBJ whole genome shotgun (WGS) entry which is preliminary data.</text>
</comment>
<dbReference type="SUPFAM" id="SSF52540">
    <property type="entry name" value="P-loop containing nucleoside triphosphate hydrolases"/>
    <property type="match status" value="1"/>
</dbReference>
<dbReference type="EMBL" id="CANL01000045">
    <property type="protein sequence ID" value="CCM64929.1"/>
    <property type="molecule type" value="Genomic_DNA"/>
</dbReference>
<dbReference type="Proteomes" id="UP000018291">
    <property type="component" value="Unassembled WGS sequence"/>
</dbReference>
<accession>R4Z1Y3</accession>
<dbReference type="PANTHER" id="PTHR42708:SF1">
    <property type="entry name" value="GLIDING MOTILITY PROTEIN MGLA"/>
    <property type="match status" value="1"/>
</dbReference>
<sequence>MLDHPSPEVDNGDHEPHLGGRLIRPYSVTKGRTRPCFDIPIETLVRSTGRAAAPTLGAEERSILALLGGPISLAQIAARRGLGLGVVRVLVADLVVSGMVETVESRAARSGRQAETPSGSMTPPPPVTVPVKIVVAGGLGVGKTTFINSVSETEPRTAEAATDVGRVTLGDDLIVHLFGAPQQERLLSGWDDLICGALGAVVLVDTGRLSDSFLVIDSFERSGLPFVVAVNCFYANAYHSLVEVREALTVAAGVPIFYTDARRNGATRNSLLQLVQYARSGAAS</sequence>
<dbReference type="Pfam" id="PF05331">
    <property type="entry name" value="DUF742"/>
    <property type="match status" value="1"/>
</dbReference>
<reference evidence="2 3" key="1">
    <citation type="journal article" date="2013" name="ISME J.">
        <title>Metabolic model for the filamentous 'Candidatus Microthrix parvicella' based on genomic and metagenomic analyses.</title>
        <authorList>
            <person name="Jon McIlroy S."/>
            <person name="Kristiansen R."/>
            <person name="Albertsen M."/>
            <person name="Michael Karst S."/>
            <person name="Rossetti S."/>
            <person name="Lund Nielsen J."/>
            <person name="Tandoi V."/>
            <person name="James Seviour R."/>
            <person name="Nielsen P.H."/>
        </authorList>
    </citation>
    <scope>NUCLEOTIDE SEQUENCE [LARGE SCALE GENOMIC DNA]</scope>
    <source>
        <strain evidence="2 3">RN1</strain>
    </source>
</reference>
<dbReference type="HOGENOM" id="CLU_978918_0_0_11"/>
<dbReference type="InterPro" id="IPR007995">
    <property type="entry name" value="DUF742"/>
</dbReference>
<dbReference type="AlphaFoldDB" id="R4Z1Y3"/>
<keyword evidence="3" id="KW-1185">Reference proteome</keyword>
<evidence type="ECO:0000313" key="3">
    <source>
        <dbReference type="Proteomes" id="UP000018291"/>
    </source>
</evidence>
<proteinExistence type="predicted"/>
<dbReference type="CDD" id="cd00882">
    <property type="entry name" value="Ras_like_GTPase"/>
    <property type="match status" value="1"/>
</dbReference>
<dbReference type="PANTHER" id="PTHR42708">
    <property type="entry name" value="ATP/GTP-BINDING PROTEIN-RELATED"/>
    <property type="match status" value="1"/>
</dbReference>
<dbReference type="InterPro" id="IPR052705">
    <property type="entry name" value="Gliding_Motility_GTPase"/>
</dbReference>
<dbReference type="eggNOG" id="COG2229">
    <property type="taxonomic scope" value="Bacteria"/>
</dbReference>
<feature type="region of interest" description="Disordered" evidence="1">
    <location>
        <begin position="105"/>
        <end position="126"/>
    </location>
</feature>
<dbReference type="Gene3D" id="3.40.50.300">
    <property type="entry name" value="P-loop containing nucleotide triphosphate hydrolases"/>
    <property type="match status" value="1"/>
</dbReference>
<dbReference type="OrthoDB" id="4319884at2"/>
<evidence type="ECO:0000256" key="1">
    <source>
        <dbReference type="SAM" id="MobiDB-lite"/>
    </source>
</evidence>
<evidence type="ECO:0000313" key="2">
    <source>
        <dbReference type="EMBL" id="CCM64929.1"/>
    </source>
</evidence>
<dbReference type="InterPro" id="IPR027417">
    <property type="entry name" value="P-loop_NTPase"/>
</dbReference>
<gene>
    <name evidence="2" type="ORF">BN381_50071</name>
</gene>
<dbReference type="RefSeq" id="WP_012229289.1">
    <property type="nucleotide sequence ID" value="NZ_HG422565.1"/>
</dbReference>
<name>R4Z1Y3_9ACTN</name>
<organism evidence="2 3">
    <name type="scientific">Candidatus Neomicrothrix parvicella RN1</name>
    <dbReference type="NCBI Taxonomy" id="1229780"/>
    <lineage>
        <taxon>Bacteria</taxon>
        <taxon>Bacillati</taxon>
        <taxon>Actinomycetota</taxon>
        <taxon>Acidimicrobiia</taxon>
        <taxon>Acidimicrobiales</taxon>
        <taxon>Microthrixaceae</taxon>
        <taxon>Candidatus Neomicrothrix</taxon>
    </lineage>
</organism>
<protein>
    <submittedName>
        <fullName evidence="2">Uncharacterized protein</fullName>
    </submittedName>
</protein>
<feature type="region of interest" description="Disordered" evidence="1">
    <location>
        <begin position="1"/>
        <end position="22"/>
    </location>
</feature>